<keyword evidence="4" id="KW-1185">Reference proteome</keyword>
<comment type="caution">
    <text evidence="3">The sequence shown here is derived from an EMBL/GenBank/DDBJ whole genome shotgun (WGS) entry which is preliminary data.</text>
</comment>
<accession>A0A8J3YCJ4</accession>
<evidence type="ECO:0000313" key="3">
    <source>
        <dbReference type="EMBL" id="GIJ05267.1"/>
    </source>
</evidence>
<dbReference type="EMBL" id="BOOY01000032">
    <property type="protein sequence ID" value="GIJ05267.1"/>
    <property type="molecule type" value="Genomic_DNA"/>
</dbReference>
<evidence type="ECO:0008006" key="5">
    <source>
        <dbReference type="Google" id="ProtNLM"/>
    </source>
</evidence>
<dbReference type="SUPFAM" id="SSF82171">
    <property type="entry name" value="DPP6 N-terminal domain-like"/>
    <property type="match status" value="1"/>
</dbReference>
<proteinExistence type="inferred from homology"/>
<evidence type="ECO:0000256" key="2">
    <source>
        <dbReference type="SAM" id="SignalP"/>
    </source>
</evidence>
<sequence>MKAIAQIIGTAALSIIGGATAALLPAGSAVAATPAGNATVVYVRSGDLFSATGATEKKIADGNYARPRFSPDGTKLAALRDGRLWVMKADGSGKRRLTTRAAAGASWSPDGVWLAFASQSCTGGPGVFRVDVKHGGAPQALFPAECRTEALPAEPEIQPADAGTLTDRLRYDDAVAWSPDGTQVAFRGGLCESTYDACLSVGAVATGRERTVAAFGGGSLQTSGFAVVPTWRADGRKLAYTAYQEGETAADDKPVHVVEFDPATGAKRDLGAAQDRELAYVNAATAIVTGTHQGGSQLFVLDLTTGKRTAFKAGSQPTVRP</sequence>
<name>A0A8J3YCJ4_9ACTN</name>
<dbReference type="Proteomes" id="UP000652013">
    <property type="component" value="Unassembled WGS sequence"/>
</dbReference>
<evidence type="ECO:0000313" key="4">
    <source>
        <dbReference type="Proteomes" id="UP000652013"/>
    </source>
</evidence>
<dbReference type="InterPro" id="IPR011659">
    <property type="entry name" value="WD40"/>
</dbReference>
<dbReference type="PANTHER" id="PTHR36842">
    <property type="entry name" value="PROTEIN TOLB HOMOLOG"/>
    <property type="match status" value="1"/>
</dbReference>
<dbReference type="AlphaFoldDB" id="A0A8J3YCJ4"/>
<dbReference type="Gene3D" id="2.120.10.30">
    <property type="entry name" value="TolB, C-terminal domain"/>
    <property type="match status" value="2"/>
</dbReference>
<feature type="chain" id="PRO_5038669547" description="WD40 repeat protein" evidence="2">
    <location>
        <begin position="22"/>
        <end position="321"/>
    </location>
</feature>
<comment type="similarity">
    <text evidence="1">Belongs to the TolB family.</text>
</comment>
<protein>
    <recommendedName>
        <fullName evidence="5">WD40 repeat protein</fullName>
    </recommendedName>
</protein>
<dbReference type="RefSeq" id="WP_203940471.1">
    <property type="nucleotide sequence ID" value="NZ_BAAAGJ010000011.1"/>
</dbReference>
<dbReference type="Pfam" id="PF07676">
    <property type="entry name" value="PD40"/>
    <property type="match status" value="4"/>
</dbReference>
<reference evidence="3" key="1">
    <citation type="submission" date="2021-01" db="EMBL/GenBank/DDBJ databases">
        <title>Whole genome shotgun sequence of Spirilliplanes yamanashiensis NBRC 15828.</title>
        <authorList>
            <person name="Komaki H."/>
            <person name="Tamura T."/>
        </authorList>
    </citation>
    <scope>NUCLEOTIDE SEQUENCE</scope>
    <source>
        <strain evidence="3">NBRC 15828</strain>
    </source>
</reference>
<evidence type="ECO:0000256" key="1">
    <source>
        <dbReference type="ARBA" id="ARBA00009820"/>
    </source>
</evidence>
<dbReference type="PANTHER" id="PTHR36842:SF1">
    <property type="entry name" value="PROTEIN TOLB"/>
    <property type="match status" value="1"/>
</dbReference>
<keyword evidence="2" id="KW-0732">Signal</keyword>
<dbReference type="InterPro" id="IPR011042">
    <property type="entry name" value="6-blade_b-propeller_TolB-like"/>
</dbReference>
<gene>
    <name evidence="3" type="ORF">Sya03_46190</name>
</gene>
<organism evidence="3 4">
    <name type="scientific">Spirilliplanes yamanashiensis</name>
    <dbReference type="NCBI Taxonomy" id="42233"/>
    <lineage>
        <taxon>Bacteria</taxon>
        <taxon>Bacillati</taxon>
        <taxon>Actinomycetota</taxon>
        <taxon>Actinomycetes</taxon>
        <taxon>Micromonosporales</taxon>
        <taxon>Micromonosporaceae</taxon>
        <taxon>Spirilliplanes</taxon>
    </lineage>
</organism>
<feature type="signal peptide" evidence="2">
    <location>
        <begin position="1"/>
        <end position="21"/>
    </location>
</feature>